<dbReference type="SUPFAM" id="SSF55874">
    <property type="entry name" value="ATPase domain of HSP90 chaperone/DNA topoisomerase II/histidine kinase"/>
    <property type="match status" value="1"/>
</dbReference>
<evidence type="ECO:0000256" key="11">
    <source>
        <dbReference type="ARBA" id="ARBA00022989"/>
    </source>
</evidence>
<keyword evidence="5" id="KW-0597">Phosphoprotein</keyword>
<dbReference type="GO" id="GO:0005524">
    <property type="term" value="F:ATP binding"/>
    <property type="evidence" value="ECO:0007669"/>
    <property type="project" value="UniProtKB-KW"/>
</dbReference>
<dbReference type="InterPro" id="IPR004358">
    <property type="entry name" value="Sig_transdc_His_kin-like_C"/>
</dbReference>
<dbReference type="Gene3D" id="1.10.287.130">
    <property type="match status" value="1"/>
</dbReference>
<dbReference type="Gene3D" id="3.30.565.10">
    <property type="entry name" value="Histidine kinase-like ATPase, C-terminal domain"/>
    <property type="match status" value="1"/>
</dbReference>
<comment type="subcellular location">
    <subcellularLocation>
        <location evidence="2">Cell membrane</location>
        <topology evidence="2">Multi-pass membrane protein</topology>
    </subcellularLocation>
</comment>
<evidence type="ECO:0000313" key="17">
    <source>
        <dbReference type="Proteomes" id="UP000245820"/>
    </source>
</evidence>
<keyword evidence="8" id="KW-0547">Nucleotide-binding</keyword>
<feature type="transmembrane region" description="Helical" evidence="14">
    <location>
        <begin position="249"/>
        <end position="273"/>
    </location>
</feature>
<dbReference type="GO" id="GO:0005886">
    <property type="term" value="C:plasma membrane"/>
    <property type="evidence" value="ECO:0007669"/>
    <property type="project" value="UniProtKB-SubCell"/>
</dbReference>
<evidence type="ECO:0000256" key="12">
    <source>
        <dbReference type="ARBA" id="ARBA00023012"/>
    </source>
</evidence>
<evidence type="ECO:0000256" key="7">
    <source>
        <dbReference type="ARBA" id="ARBA00022692"/>
    </source>
</evidence>
<evidence type="ECO:0000256" key="6">
    <source>
        <dbReference type="ARBA" id="ARBA00022679"/>
    </source>
</evidence>
<evidence type="ECO:0000256" key="13">
    <source>
        <dbReference type="ARBA" id="ARBA00023136"/>
    </source>
</evidence>
<keyword evidence="4" id="KW-1003">Cell membrane</keyword>
<accession>A0A2S2DEC8</accession>
<gene>
    <name evidence="16" type="ORF">DIR46_04075</name>
</gene>
<dbReference type="InterPro" id="IPR003661">
    <property type="entry name" value="HisK_dim/P_dom"/>
</dbReference>
<dbReference type="PANTHER" id="PTHR43065">
    <property type="entry name" value="SENSOR HISTIDINE KINASE"/>
    <property type="match status" value="1"/>
</dbReference>
<comment type="catalytic activity">
    <reaction evidence="1">
        <text>ATP + protein L-histidine = ADP + protein N-phospho-L-histidine.</text>
        <dbReference type="EC" id="2.7.13.3"/>
    </reaction>
</comment>
<dbReference type="InterPro" id="IPR003594">
    <property type="entry name" value="HATPase_dom"/>
</dbReference>
<keyword evidence="13 14" id="KW-0472">Membrane</keyword>
<keyword evidence="6" id="KW-0808">Transferase</keyword>
<keyword evidence="12" id="KW-0902">Two-component regulatory system</keyword>
<evidence type="ECO:0000259" key="15">
    <source>
        <dbReference type="PROSITE" id="PS50109"/>
    </source>
</evidence>
<evidence type="ECO:0000256" key="14">
    <source>
        <dbReference type="SAM" id="Phobius"/>
    </source>
</evidence>
<dbReference type="InterPro" id="IPR036097">
    <property type="entry name" value="HisK_dim/P_sf"/>
</dbReference>
<dbReference type="PROSITE" id="PS50109">
    <property type="entry name" value="HIS_KIN"/>
    <property type="match status" value="1"/>
</dbReference>
<keyword evidence="9" id="KW-0418">Kinase</keyword>
<feature type="domain" description="Histidine kinase" evidence="15">
    <location>
        <begin position="328"/>
        <end position="540"/>
    </location>
</feature>
<protein>
    <recommendedName>
        <fullName evidence="3">histidine kinase</fullName>
        <ecNumber evidence="3">2.7.13.3</ecNumber>
    </recommendedName>
</protein>
<evidence type="ECO:0000256" key="9">
    <source>
        <dbReference type="ARBA" id="ARBA00022777"/>
    </source>
</evidence>
<evidence type="ECO:0000256" key="10">
    <source>
        <dbReference type="ARBA" id="ARBA00022840"/>
    </source>
</evidence>
<evidence type="ECO:0000256" key="8">
    <source>
        <dbReference type="ARBA" id="ARBA00022741"/>
    </source>
</evidence>
<sequence length="550" mass="58035">MRSFLALIILPAARAPGKHTMTDLRAVRAVWLGGAFAIAYIVLDMLSGPEARHQTIAPVWHPAAGLALYLVLAAGFKAVPQLVATVLVAAAITPALPAQPLLSLVVGLLPVPMYLAVGAVMRRYLAGHAFFASHRGLLTWAGLVTLGSLLSAAAYALMLLGADAFASRAWLDLVTRYTIAETAGMLVIVPALHYLLDAGLRADVLGRIASWETLAYVALIALVLAVGLQRPAPESLVYYLLFLPLAWSAARHGMAGAVTAAIVLEAGVTIAALRPIAYPAQMPNVQMLVLTLTLSGFLIGIAVDVARRASHDLRHSLRLAAAGEMAGAVAHELNQPLTALSMYGSACERLMARGGNEALLQTTIRSMVAESQRASDVLKRLRDFFRTGTTALEPLALAELIRGAVAPFVGQARAQGIVLDVSPPPRAVLLGDRIQLEIVLRNLLSNALQALAEMPAGAERRIAVRSGMDGATVWIRIADNGPGIADKIRARLFEPFISLKSSGLGLGLAISRAIVETHGGTLSVEPGPHAILKITLPFHDGADEGPDHVQ</sequence>
<feature type="transmembrane region" description="Helical" evidence="14">
    <location>
        <begin position="30"/>
        <end position="46"/>
    </location>
</feature>
<dbReference type="SMART" id="SM00387">
    <property type="entry name" value="HATPase_c"/>
    <property type="match status" value="1"/>
</dbReference>
<feature type="transmembrane region" description="Helical" evidence="14">
    <location>
        <begin position="285"/>
        <end position="303"/>
    </location>
</feature>
<organism evidence="16 17">
    <name type="scientific">Massilia oculi</name>
    <dbReference type="NCBI Taxonomy" id="945844"/>
    <lineage>
        <taxon>Bacteria</taxon>
        <taxon>Pseudomonadati</taxon>
        <taxon>Pseudomonadota</taxon>
        <taxon>Betaproteobacteria</taxon>
        <taxon>Burkholderiales</taxon>
        <taxon>Oxalobacteraceae</taxon>
        <taxon>Telluria group</taxon>
        <taxon>Massilia</taxon>
    </lineage>
</organism>
<evidence type="ECO:0000256" key="1">
    <source>
        <dbReference type="ARBA" id="ARBA00000085"/>
    </source>
</evidence>
<dbReference type="EMBL" id="CP029343">
    <property type="protein sequence ID" value="AWL03697.1"/>
    <property type="molecule type" value="Genomic_DNA"/>
</dbReference>
<feature type="transmembrane region" description="Helical" evidence="14">
    <location>
        <begin position="177"/>
        <end position="196"/>
    </location>
</feature>
<feature type="transmembrane region" description="Helical" evidence="14">
    <location>
        <begin position="66"/>
        <end position="92"/>
    </location>
</feature>
<reference evidence="16 17" key="1">
    <citation type="submission" date="2018-05" db="EMBL/GenBank/DDBJ databases">
        <title>Complete genome sequence of Massilia oculi sp. nov. CCUG 43427T (=DSM 26321T), the type strain of M. oculi, and comparison with genome sequences of other Massilia strains.</title>
        <authorList>
            <person name="Zhu B."/>
        </authorList>
    </citation>
    <scope>NUCLEOTIDE SEQUENCE [LARGE SCALE GENOMIC DNA]</scope>
    <source>
        <strain evidence="16 17">CCUG 43427</strain>
    </source>
</reference>
<name>A0A2S2DEC8_9BURK</name>
<evidence type="ECO:0000313" key="16">
    <source>
        <dbReference type="EMBL" id="AWL03697.1"/>
    </source>
</evidence>
<evidence type="ECO:0000256" key="3">
    <source>
        <dbReference type="ARBA" id="ARBA00012438"/>
    </source>
</evidence>
<dbReference type="Proteomes" id="UP000245820">
    <property type="component" value="Chromosome"/>
</dbReference>
<evidence type="ECO:0000256" key="4">
    <source>
        <dbReference type="ARBA" id="ARBA00022475"/>
    </source>
</evidence>
<dbReference type="PRINTS" id="PR00344">
    <property type="entry name" value="BCTRLSENSOR"/>
</dbReference>
<keyword evidence="10" id="KW-0067">ATP-binding</keyword>
<dbReference type="OrthoDB" id="8872837at2"/>
<evidence type="ECO:0000256" key="5">
    <source>
        <dbReference type="ARBA" id="ARBA00022553"/>
    </source>
</evidence>
<dbReference type="Pfam" id="PF02518">
    <property type="entry name" value="HATPase_c"/>
    <property type="match status" value="1"/>
</dbReference>
<evidence type="ECO:0000256" key="2">
    <source>
        <dbReference type="ARBA" id="ARBA00004651"/>
    </source>
</evidence>
<dbReference type="CDD" id="cd00082">
    <property type="entry name" value="HisKA"/>
    <property type="match status" value="1"/>
</dbReference>
<dbReference type="GO" id="GO:0000155">
    <property type="term" value="F:phosphorelay sensor kinase activity"/>
    <property type="evidence" value="ECO:0007669"/>
    <property type="project" value="InterPro"/>
</dbReference>
<feature type="transmembrane region" description="Helical" evidence="14">
    <location>
        <begin position="104"/>
        <end position="125"/>
    </location>
</feature>
<dbReference type="PANTHER" id="PTHR43065:SF10">
    <property type="entry name" value="PEROXIDE STRESS-ACTIVATED HISTIDINE KINASE MAK3"/>
    <property type="match status" value="1"/>
</dbReference>
<dbReference type="InterPro" id="IPR007895">
    <property type="entry name" value="MASE1"/>
</dbReference>
<dbReference type="KEGG" id="mtim:DIR46_04075"/>
<feature type="transmembrane region" description="Helical" evidence="14">
    <location>
        <begin position="137"/>
        <end position="157"/>
    </location>
</feature>
<keyword evidence="7 14" id="KW-0812">Transmembrane</keyword>
<keyword evidence="11 14" id="KW-1133">Transmembrane helix</keyword>
<proteinExistence type="predicted"/>
<dbReference type="AlphaFoldDB" id="A0A2S2DEC8"/>
<dbReference type="InterPro" id="IPR036890">
    <property type="entry name" value="HATPase_C_sf"/>
</dbReference>
<dbReference type="EC" id="2.7.13.3" evidence="3"/>
<dbReference type="SUPFAM" id="SSF47384">
    <property type="entry name" value="Homodimeric domain of signal transducing histidine kinase"/>
    <property type="match status" value="1"/>
</dbReference>
<dbReference type="Pfam" id="PF05231">
    <property type="entry name" value="MASE1"/>
    <property type="match status" value="1"/>
</dbReference>
<dbReference type="Pfam" id="PF00512">
    <property type="entry name" value="HisKA"/>
    <property type="match status" value="1"/>
</dbReference>
<dbReference type="SMART" id="SM00388">
    <property type="entry name" value="HisKA"/>
    <property type="match status" value="1"/>
</dbReference>
<feature type="transmembrane region" description="Helical" evidence="14">
    <location>
        <begin position="208"/>
        <end position="229"/>
    </location>
</feature>
<keyword evidence="17" id="KW-1185">Reference proteome</keyword>
<dbReference type="InterPro" id="IPR005467">
    <property type="entry name" value="His_kinase_dom"/>
</dbReference>